<comment type="similarity">
    <text evidence="2">Belongs to the CCDC124 family.</text>
</comment>
<gene>
    <name evidence="7" type="ORF">MEUPH1_LOCUS16286</name>
</gene>
<evidence type="ECO:0000313" key="8">
    <source>
        <dbReference type="Proteomes" id="UP001160148"/>
    </source>
</evidence>
<dbReference type="PANTHER" id="PTHR21680:SF0">
    <property type="entry name" value="COILED-COIL DOMAIN-CONTAINING PROTEIN 124"/>
    <property type="match status" value="1"/>
</dbReference>
<dbReference type="GO" id="GO:0003677">
    <property type="term" value="F:DNA binding"/>
    <property type="evidence" value="ECO:0007669"/>
    <property type="project" value="UniProtKB-UniRule"/>
</dbReference>
<dbReference type="Pfam" id="PF06244">
    <property type="entry name" value="Ccdc124"/>
    <property type="match status" value="1"/>
</dbReference>
<feature type="region of interest" description="Disordered" evidence="5">
    <location>
        <begin position="1"/>
        <end position="62"/>
    </location>
</feature>
<proteinExistence type="inferred from homology"/>
<evidence type="ECO:0000256" key="4">
    <source>
        <dbReference type="PROSITE-ProRule" id="PRU00267"/>
    </source>
</evidence>
<dbReference type="EMBL" id="CARXXK010000003">
    <property type="protein sequence ID" value="CAI6361065.1"/>
    <property type="molecule type" value="Genomic_DNA"/>
</dbReference>
<evidence type="ECO:0000256" key="2">
    <source>
        <dbReference type="ARBA" id="ARBA00008296"/>
    </source>
</evidence>
<comment type="caution">
    <text evidence="7">The sequence shown here is derived from an EMBL/GenBank/DDBJ whole genome shotgun (WGS) entry which is preliminary data.</text>
</comment>
<keyword evidence="4" id="KW-0539">Nucleus</keyword>
<accession>A0AAV0WYE2</accession>
<comment type="subcellular location">
    <subcellularLocation>
        <location evidence="1">Midbody</location>
    </subcellularLocation>
</comment>
<protein>
    <recommendedName>
        <fullName evidence="6">HMG box domain-containing protein</fullName>
    </recommendedName>
</protein>
<dbReference type="InterPro" id="IPR010422">
    <property type="entry name" value="Ccdc124/Oxs1"/>
</dbReference>
<dbReference type="GO" id="GO:0003713">
    <property type="term" value="F:transcription coactivator activity"/>
    <property type="evidence" value="ECO:0007669"/>
    <property type="project" value="TreeGrafter"/>
</dbReference>
<feature type="DNA-binding region" description="HMG box" evidence="4">
    <location>
        <begin position="155"/>
        <end position="211"/>
    </location>
</feature>
<feature type="compositionally biased region" description="Basic and acidic residues" evidence="5">
    <location>
        <begin position="13"/>
        <end position="62"/>
    </location>
</feature>
<sequence length="211" mass="24854">MPKKFVGMNSKASEAKARRDAIKQEADAQKKKAIEDEFWKDDDKNSAKKQKRKEEKEKKKIDHIEKKREAQLLLETELSEIKTTQINQKITRHQLMKELDTPSNLKSQLPLEVEEESPIEENLNRLTMHDEEARTVDEALNMLNPAQKLLDKHPEKRLKAAYTAFEAENLPRLRLENPSMRLSQVKQLMNKEWMKSPDNPINQRYNKKKLN</sequence>
<dbReference type="InterPro" id="IPR009071">
    <property type="entry name" value="HMG_box_dom"/>
</dbReference>
<evidence type="ECO:0000256" key="5">
    <source>
        <dbReference type="SAM" id="MobiDB-lite"/>
    </source>
</evidence>
<dbReference type="InterPro" id="IPR054414">
    <property type="entry name" value="Ccdc124/Oxs1_C"/>
</dbReference>
<evidence type="ECO:0000313" key="7">
    <source>
        <dbReference type="EMBL" id="CAI6361065.1"/>
    </source>
</evidence>
<dbReference type="GO" id="GO:0006366">
    <property type="term" value="P:transcription by RNA polymerase II"/>
    <property type="evidence" value="ECO:0007669"/>
    <property type="project" value="TreeGrafter"/>
</dbReference>
<evidence type="ECO:0000256" key="3">
    <source>
        <dbReference type="ARBA" id="ARBA00023054"/>
    </source>
</evidence>
<dbReference type="PROSITE" id="PS50118">
    <property type="entry name" value="HMG_BOX_2"/>
    <property type="match status" value="1"/>
</dbReference>
<reference evidence="7 8" key="1">
    <citation type="submission" date="2023-01" db="EMBL/GenBank/DDBJ databases">
        <authorList>
            <person name="Whitehead M."/>
        </authorList>
    </citation>
    <scope>NUCLEOTIDE SEQUENCE [LARGE SCALE GENOMIC DNA]</scope>
</reference>
<feature type="domain" description="HMG box" evidence="6">
    <location>
        <begin position="155"/>
        <end position="211"/>
    </location>
</feature>
<organism evidence="7 8">
    <name type="scientific">Macrosiphum euphorbiae</name>
    <name type="common">potato aphid</name>
    <dbReference type="NCBI Taxonomy" id="13131"/>
    <lineage>
        <taxon>Eukaryota</taxon>
        <taxon>Metazoa</taxon>
        <taxon>Ecdysozoa</taxon>
        <taxon>Arthropoda</taxon>
        <taxon>Hexapoda</taxon>
        <taxon>Insecta</taxon>
        <taxon>Pterygota</taxon>
        <taxon>Neoptera</taxon>
        <taxon>Paraneoptera</taxon>
        <taxon>Hemiptera</taxon>
        <taxon>Sternorrhyncha</taxon>
        <taxon>Aphidomorpha</taxon>
        <taxon>Aphidoidea</taxon>
        <taxon>Aphididae</taxon>
        <taxon>Macrosiphini</taxon>
        <taxon>Macrosiphum</taxon>
    </lineage>
</organism>
<dbReference type="AlphaFoldDB" id="A0AAV0WYE2"/>
<evidence type="ECO:0000259" key="6">
    <source>
        <dbReference type="PROSITE" id="PS50118"/>
    </source>
</evidence>
<keyword evidence="4" id="KW-0238">DNA-binding</keyword>
<evidence type="ECO:0000256" key="1">
    <source>
        <dbReference type="ARBA" id="ARBA00004214"/>
    </source>
</evidence>
<dbReference type="Proteomes" id="UP001160148">
    <property type="component" value="Unassembled WGS sequence"/>
</dbReference>
<name>A0AAV0WYE2_9HEMI</name>
<dbReference type="GO" id="GO:0005634">
    <property type="term" value="C:nucleus"/>
    <property type="evidence" value="ECO:0007669"/>
    <property type="project" value="UniProtKB-UniRule"/>
</dbReference>
<dbReference type="GO" id="GO:0030496">
    <property type="term" value="C:midbody"/>
    <property type="evidence" value="ECO:0007669"/>
    <property type="project" value="UniProtKB-SubCell"/>
</dbReference>
<dbReference type="PANTHER" id="PTHR21680">
    <property type="entry name" value="COILED-COIL DOMAIN-CONTAINING PROTEIN 124"/>
    <property type="match status" value="1"/>
</dbReference>
<keyword evidence="8" id="KW-1185">Reference proteome</keyword>
<keyword evidence="3" id="KW-0175">Coiled coil</keyword>